<name>A0A0R2F4C0_9LACO</name>
<dbReference type="AlphaFoldDB" id="A0A0R2F4C0"/>
<proteinExistence type="predicted"/>
<dbReference type="STRING" id="1423804.FD14_GL001262"/>
<comment type="caution">
    <text evidence="2">The sequence shown here is derived from an EMBL/GenBank/DDBJ whole genome shotgun (WGS) entry which is preliminary data.</text>
</comment>
<dbReference type="PATRIC" id="fig|1423804.4.peg.1357"/>
<feature type="chain" id="PRO_5006416746" evidence="1">
    <location>
        <begin position="32"/>
        <end position="414"/>
    </location>
</feature>
<sequence>MKSGLKKSLYFGLAAVSVLAASTLATTTASAKTYAKVTSNKTMTTAPETRNVTANGTNALYTKAGTLRGARVVASKSTMAALGNSKKSQNYFRAYQVATTNRGSVYYKIVSFDGKYRGWIYGGKTTTAFGGGITSADTMTAAAKPTTTTGYTLVDATKNTLWVNPSYSQYKAKKADMSGYTAGDTFTVTDAATKTREGWLYYKVVDDKNANVTGWVYADGLKSTANSVTVNYVDLATTKSVGTLNMPFGTYATSATAASANLTTGTAFSAILKGIPTGYVAANTANNSSASFASLSSASTAPAGSTVTFYVNSSSSTTANKTTTITINLHTAANAGDKIISLSNDQTVALRAIASQAKYQVAAGSAISADTVKSILESAGLLTVGNYTYTGIDAATATTGSNPTITVTARYATK</sequence>
<reference evidence="2 3" key="1">
    <citation type="journal article" date="2015" name="Genome Announc.">
        <title>Expanding the biotechnology potential of lactobacilli through comparative genomics of 213 strains and associated genera.</title>
        <authorList>
            <person name="Sun Z."/>
            <person name="Harris H.M."/>
            <person name="McCann A."/>
            <person name="Guo C."/>
            <person name="Argimon S."/>
            <person name="Zhang W."/>
            <person name="Yang X."/>
            <person name="Jeffery I.B."/>
            <person name="Cooney J.C."/>
            <person name="Kagawa T.F."/>
            <person name="Liu W."/>
            <person name="Song Y."/>
            <person name="Salvetti E."/>
            <person name="Wrobel A."/>
            <person name="Rasinkangas P."/>
            <person name="Parkhill J."/>
            <person name="Rea M.C."/>
            <person name="O'Sullivan O."/>
            <person name="Ritari J."/>
            <person name="Douillard F.P."/>
            <person name="Paul Ross R."/>
            <person name="Yang R."/>
            <person name="Briner A.E."/>
            <person name="Felis G.E."/>
            <person name="de Vos W.M."/>
            <person name="Barrangou R."/>
            <person name="Klaenhammer T.R."/>
            <person name="Caufield P.W."/>
            <person name="Cui Y."/>
            <person name="Zhang H."/>
            <person name="O'Toole P.W."/>
        </authorList>
    </citation>
    <scope>NUCLEOTIDE SEQUENCE [LARGE SCALE GENOMIC DNA]</scope>
    <source>
        <strain evidence="2 3">DSM 23365</strain>
    </source>
</reference>
<dbReference type="Proteomes" id="UP000051442">
    <property type="component" value="Unassembled WGS sequence"/>
</dbReference>
<dbReference type="RefSeq" id="WP_054737330.1">
    <property type="nucleotide sequence ID" value="NZ_AYZM01000125.1"/>
</dbReference>
<keyword evidence="1" id="KW-0732">Signal</keyword>
<evidence type="ECO:0000313" key="2">
    <source>
        <dbReference type="EMBL" id="KRN21141.1"/>
    </source>
</evidence>
<accession>A0A0R2F4C0</accession>
<keyword evidence="3" id="KW-1185">Reference proteome</keyword>
<organism evidence="2 3">
    <name type="scientific">Secundilactobacillus similis DSM 23365 = JCM 2765</name>
    <dbReference type="NCBI Taxonomy" id="1423804"/>
    <lineage>
        <taxon>Bacteria</taxon>
        <taxon>Bacillati</taxon>
        <taxon>Bacillota</taxon>
        <taxon>Bacilli</taxon>
        <taxon>Lactobacillales</taxon>
        <taxon>Lactobacillaceae</taxon>
        <taxon>Secundilactobacillus</taxon>
    </lineage>
</organism>
<feature type="signal peptide" evidence="1">
    <location>
        <begin position="1"/>
        <end position="31"/>
    </location>
</feature>
<gene>
    <name evidence="2" type="ORF">FD14_GL001262</name>
</gene>
<evidence type="ECO:0000313" key="3">
    <source>
        <dbReference type="Proteomes" id="UP000051442"/>
    </source>
</evidence>
<protein>
    <submittedName>
        <fullName evidence="2">S-layer protein</fullName>
    </submittedName>
</protein>
<evidence type="ECO:0000256" key="1">
    <source>
        <dbReference type="SAM" id="SignalP"/>
    </source>
</evidence>
<dbReference type="EMBL" id="AYZM01000125">
    <property type="protein sequence ID" value="KRN21141.1"/>
    <property type="molecule type" value="Genomic_DNA"/>
</dbReference>